<dbReference type="GO" id="GO:0051959">
    <property type="term" value="F:dynein light intermediate chain binding"/>
    <property type="evidence" value="ECO:0007669"/>
    <property type="project" value="InterPro"/>
</dbReference>
<dbReference type="Proteomes" id="UP000282613">
    <property type="component" value="Unassembled WGS sequence"/>
</dbReference>
<accession>A0A0R3VZI5</accession>
<dbReference type="Pfam" id="PF18199">
    <property type="entry name" value="Dynein_C"/>
    <property type="match status" value="1"/>
</dbReference>
<evidence type="ECO:0000313" key="3">
    <source>
        <dbReference type="Proteomes" id="UP000282613"/>
    </source>
</evidence>
<protein>
    <submittedName>
        <fullName evidence="4">Dynein_C domain-containing protein</fullName>
    </submittedName>
</protein>
<evidence type="ECO:0000313" key="4">
    <source>
        <dbReference type="WBParaSite" id="TASK_0000282901-mRNA-1"/>
    </source>
</evidence>
<keyword evidence="3" id="KW-1185">Reference proteome</keyword>
<feature type="domain" description="Dynein heavy chain C-terminal" evidence="1">
    <location>
        <begin position="5"/>
        <end position="87"/>
    </location>
</feature>
<dbReference type="OrthoDB" id="10251809at2759"/>
<dbReference type="GO" id="GO:0045505">
    <property type="term" value="F:dynein intermediate chain binding"/>
    <property type="evidence" value="ECO:0007669"/>
    <property type="project" value="InterPro"/>
</dbReference>
<reference evidence="4" key="1">
    <citation type="submission" date="2017-02" db="UniProtKB">
        <authorList>
            <consortium name="WormBaseParasite"/>
        </authorList>
    </citation>
    <scope>IDENTIFICATION</scope>
</reference>
<evidence type="ECO:0000259" key="1">
    <source>
        <dbReference type="Pfam" id="PF18199"/>
    </source>
</evidence>
<dbReference type="PANTHER" id="PTHR46961:SF15">
    <property type="entry name" value="AAA+ ATPASE DOMAIN-CONTAINING PROTEIN"/>
    <property type="match status" value="1"/>
</dbReference>
<dbReference type="STRING" id="60517.A0A0R3VZI5"/>
<name>A0A0R3VZI5_TAEAS</name>
<dbReference type="EMBL" id="UYRS01003333">
    <property type="protein sequence ID" value="VDK26305.1"/>
    <property type="molecule type" value="Genomic_DNA"/>
</dbReference>
<dbReference type="InterPro" id="IPR026983">
    <property type="entry name" value="DHC"/>
</dbReference>
<dbReference type="GO" id="GO:0030286">
    <property type="term" value="C:dynein complex"/>
    <property type="evidence" value="ECO:0007669"/>
    <property type="project" value="InterPro"/>
</dbReference>
<proteinExistence type="predicted"/>
<evidence type="ECO:0000313" key="2">
    <source>
        <dbReference type="EMBL" id="VDK26305.1"/>
    </source>
</evidence>
<dbReference type="AlphaFoldDB" id="A0A0R3VZI5"/>
<sequence length="142" mass="16765">MVKRGLLTALRQEVSRAHPGWSLEFVSLQTTVTKRLYEEVTESPKEGLYIHGLFLQAASWDRRSSRIVEPRPKQLFDALPVIHITTRYELTAEEMRIQHLKIIDENAALLVQQNNSSLLHRPRSRLVRPRHRHWFCLWRHLG</sequence>
<dbReference type="GO" id="GO:0007018">
    <property type="term" value="P:microtubule-based movement"/>
    <property type="evidence" value="ECO:0007669"/>
    <property type="project" value="InterPro"/>
</dbReference>
<reference evidence="2 3" key="2">
    <citation type="submission" date="2018-11" db="EMBL/GenBank/DDBJ databases">
        <authorList>
            <consortium name="Pathogen Informatics"/>
        </authorList>
    </citation>
    <scope>NUCLEOTIDE SEQUENCE [LARGE SCALE GENOMIC DNA]</scope>
</reference>
<dbReference type="Gene3D" id="3.10.490.20">
    <property type="match status" value="1"/>
</dbReference>
<organism evidence="4">
    <name type="scientific">Taenia asiatica</name>
    <name type="common">Asian tapeworm</name>
    <dbReference type="NCBI Taxonomy" id="60517"/>
    <lineage>
        <taxon>Eukaryota</taxon>
        <taxon>Metazoa</taxon>
        <taxon>Spiralia</taxon>
        <taxon>Lophotrochozoa</taxon>
        <taxon>Platyhelminthes</taxon>
        <taxon>Cestoda</taxon>
        <taxon>Eucestoda</taxon>
        <taxon>Cyclophyllidea</taxon>
        <taxon>Taeniidae</taxon>
        <taxon>Taenia</taxon>
    </lineage>
</organism>
<gene>
    <name evidence="2" type="ORF">TASK_LOCUS2830</name>
</gene>
<dbReference type="PANTHER" id="PTHR46961">
    <property type="entry name" value="DYNEIN HEAVY CHAIN 1, AXONEMAL-LIKE PROTEIN"/>
    <property type="match status" value="1"/>
</dbReference>
<dbReference type="InterPro" id="IPR041228">
    <property type="entry name" value="Dynein_C"/>
</dbReference>
<dbReference type="WBParaSite" id="TASK_0000282901-mRNA-1">
    <property type="protein sequence ID" value="TASK_0000282901-mRNA-1"/>
    <property type="gene ID" value="TASK_0000282901"/>
</dbReference>
<dbReference type="InterPro" id="IPR043160">
    <property type="entry name" value="Dynein_C_barrel"/>
</dbReference>